<feature type="domain" description="HTH CENPB-type" evidence="4">
    <location>
        <begin position="46"/>
        <end position="119"/>
    </location>
</feature>
<proteinExistence type="predicted"/>
<organism evidence="5 6">
    <name type="scientific">Hirsutella minnesotensis 3608</name>
    <dbReference type="NCBI Taxonomy" id="1043627"/>
    <lineage>
        <taxon>Eukaryota</taxon>
        <taxon>Fungi</taxon>
        <taxon>Dikarya</taxon>
        <taxon>Ascomycota</taxon>
        <taxon>Pezizomycotina</taxon>
        <taxon>Sordariomycetes</taxon>
        <taxon>Hypocreomycetidae</taxon>
        <taxon>Hypocreales</taxon>
        <taxon>Ophiocordycipitaceae</taxon>
        <taxon>Hirsutella</taxon>
    </lineage>
</organism>
<feature type="coiled-coil region" evidence="2">
    <location>
        <begin position="491"/>
        <end position="518"/>
    </location>
</feature>
<evidence type="ECO:0000313" key="6">
    <source>
        <dbReference type="Proteomes" id="UP000054481"/>
    </source>
</evidence>
<dbReference type="OrthoDB" id="4913223at2759"/>
<evidence type="ECO:0000256" key="3">
    <source>
        <dbReference type="SAM" id="MobiDB-lite"/>
    </source>
</evidence>
<dbReference type="Proteomes" id="UP000054481">
    <property type="component" value="Unassembled WGS sequence"/>
</dbReference>
<sequence length="554" mass="63378">MEAKVKSAVEYIERFPCAKVTSLAREFGVPRGRLRYRLQGRSAKTGQKATNTKLSRPEEAALCRYIDRLDAINLAVRAEFVADAANCILRERSGRGDAPVVGPNWTSRFLKRHGYLKRRQKNLQAERQASEDLTRVHQYFQALQQVVQENGIPPEDIWNMDETGFRIGVGKDQLIVTKRARAHYFGIPENRESATAIEAISANGEVIPAFLILAAQVHMASWYQIPELHRDTVIRPTPTGYSNDEISLEWLQHFNKHSAKSSKGSRRLLLLDGHGSHHTRQFIQYCDDKGIIPFGMPPNLTHILQPLDVVVFQPLKHYHAKALDVMVRDGLVNITKLEFLSCIQDVRMRAFKKDTVRSAFRKTGVFPFDPQVVLRVLEARQAKKTPSPPPRSGPYSSPFETPLTLRQINKVAEELGTRIEDNDSLDPGFARDLNRFIRGSLSLATELVQTKRDLGRTRMAERTRKQRRAMKNVQLQSGGVLSVAEGRQMVKRREEDQVAKARKVIEDAEKKTRNARKRWFEETAKEARKWRASGRLERAEVCDSDRGKRWLKRF</sequence>
<dbReference type="EMBL" id="KQ031033">
    <property type="protein sequence ID" value="KJZ68083.1"/>
    <property type="molecule type" value="Genomic_DNA"/>
</dbReference>
<dbReference type="GO" id="GO:0005634">
    <property type="term" value="C:nucleus"/>
    <property type="evidence" value="ECO:0007669"/>
    <property type="project" value="TreeGrafter"/>
</dbReference>
<dbReference type="AlphaFoldDB" id="A0A0F7ZQL7"/>
<dbReference type="Pfam" id="PF03221">
    <property type="entry name" value="HTH_Tnp_Tc5"/>
    <property type="match status" value="1"/>
</dbReference>
<keyword evidence="2" id="KW-0175">Coiled coil</keyword>
<evidence type="ECO:0000256" key="2">
    <source>
        <dbReference type="SAM" id="Coils"/>
    </source>
</evidence>
<keyword evidence="6" id="KW-1185">Reference proteome</keyword>
<keyword evidence="1" id="KW-0238">DNA-binding</keyword>
<reference evidence="5 6" key="1">
    <citation type="journal article" date="2014" name="Genome Biol. Evol.">
        <title>Comparative genomics and transcriptomics analyses reveal divergent lifestyle features of nematode endoparasitic fungus Hirsutella minnesotensis.</title>
        <authorList>
            <person name="Lai Y."/>
            <person name="Liu K."/>
            <person name="Zhang X."/>
            <person name="Zhang X."/>
            <person name="Li K."/>
            <person name="Wang N."/>
            <person name="Shu C."/>
            <person name="Wu Y."/>
            <person name="Wang C."/>
            <person name="Bushley K.E."/>
            <person name="Xiang M."/>
            <person name="Liu X."/>
        </authorList>
    </citation>
    <scope>NUCLEOTIDE SEQUENCE [LARGE SCALE GENOMIC DNA]</scope>
    <source>
        <strain evidence="5 6">3608</strain>
    </source>
</reference>
<evidence type="ECO:0000259" key="4">
    <source>
        <dbReference type="PROSITE" id="PS51253"/>
    </source>
</evidence>
<dbReference type="PANTHER" id="PTHR19303:SF74">
    <property type="entry name" value="POGO TRANSPOSABLE ELEMENT WITH KRAB DOMAIN"/>
    <property type="match status" value="1"/>
</dbReference>
<dbReference type="PROSITE" id="PS51253">
    <property type="entry name" value="HTH_CENPB"/>
    <property type="match status" value="1"/>
</dbReference>
<dbReference type="GO" id="GO:0003677">
    <property type="term" value="F:DNA binding"/>
    <property type="evidence" value="ECO:0007669"/>
    <property type="project" value="UniProtKB-KW"/>
</dbReference>
<protein>
    <recommendedName>
        <fullName evidence="4">HTH CENPB-type domain-containing protein</fullName>
    </recommendedName>
</protein>
<dbReference type="PANTHER" id="PTHR19303">
    <property type="entry name" value="TRANSPOSON"/>
    <property type="match status" value="1"/>
</dbReference>
<dbReference type="InterPro" id="IPR006600">
    <property type="entry name" value="HTH_CenpB_DNA-bd_dom"/>
</dbReference>
<dbReference type="InterPro" id="IPR050863">
    <property type="entry name" value="CenT-Element_Derived"/>
</dbReference>
<gene>
    <name evidence="5" type="ORF">HIM_12526</name>
</gene>
<dbReference type="Pfam" id="PF03184">
    <property type="entry name" value="DDE_1"/>
    <property type="match status" value="1"/>
</dbReference>
<evidence type="ECO:0000313" key="5">
    <source>
        <dbReference type="EMBL" id="KJZ68083.1"/>
    </source>
</evidence>
<name>A0A0F7ZQL7_9HYPO</name>
<feature type="region of interest" description="Disordered" evidence="3">
    <location>
        <begin position="380"/>
        <end position="400"/>
    </location>
</feature>
<dbReference type="InterPro" id="IPR004875">
    <property type="entry name" value="DDE_SF_endonuclease_dom"/>
</dbReference>
<accession>A0A0F7ZQL7</accession>
<evidence type="ECO:0000256" key="1">
    <source>
        <dbReference type="ARBA" id="ARBA00023125"/>
    </source>
</evidence>